<dbReference type="EMBL" id="MN738903">
    <property type="protein sequence ID" value="QHT30610.1"/>
    <property type="molecule type" value="Genomic_DNA"/>
</dbReference>
<dbReference type="PANTHER" id="PTHR42646">
    <property type="entry name" value="FLAP ENDONUCLEASE XNI"/>
    <property type="match status" value="1"/>
</dbReference>
<dbReference type="InterPro" id="IPR002421">
    <property type="entry name" value="5-3_exonuclease"/>
</dbReference>
<dbReference type="Pfam" id="PF02739">
    <property type="entry name" value="5_3_exonuc_N"/>
    <property type="match status" value="1"/>
</dbReference>
<feature type="domain" description="5'-3' exonuclease" evidence="3">
    <location>
        <begin position="7"/>
        <end position="257"/>
    </location>
</feature>
<dbReference type="InterPro" id="IPR038969">
    <property type="entry name" value="FEN"/>
</dbReference>
<dbReference type="Gene3D" id="3.40.50.1010">
    <property type="entry name" value="5'-nuclease"/>
    <property type="match status" value="1"/>
</dbReference>
<dbReference type="SUPFAM" id="SSF88723">
    <property type="entry name" value="PIN domain-like"/>
    <property type="match status" value="1"/>
</dbReference>
<name>A0A6C0EQN1_9ZZZZ</name>
<dbReference type="GO" id="GO:0008409">
    <property type="term" value="F:5'-3' exonuclease activity"/>
    <property type="evidence" value="ECO:0007669"/>
    <property type="project" value="InterPro"/>
</dbReference>
<dbReference type="GO" id="GO:0033567">
    <property type="term" value="P:DNA replication, Okazaki fragment processing"/>
    <property type="evidence" value="ECO:0007669"/>
    <property type="project" value="InterPro"/>
</dbReference>
<accession>A0A6C0EQN1</accession>
<organism evidence="4">
    <name type="scientific">viral metagenome</name>
    <dbReference type="NCBI Taxonomy" id="1070528"/>
    <lineage>
        <taxon>unclassified sequences</taxon>
        <taxon>metagenomes</taxon>
        <taxon>organismal metagenomes</taxon>
    </lineage>
</organism>
<sequence length="271" mass="32416">MSSIIVSKTHPVILIDNSYYIFNRYFATVSWFKQRQEGFELDHENIIENKEFIIAFIKHFEADVKKLTKKFKTMRDNIIFCIDCPRSEIWRNQIYDKYKQSRIKKDNFNSNIFDLFENYLNANKFKLCKFDNLEADDIVFLIQKQLNNIREIKIVIITNDSDYLQMYSNNVNIFNMQLKDLSLKINFNPATELLLKIIIGDKSDNIPKIQNGMRKDNALKIALMNEEDRIKYLKSHNILDIYNLNKKLIDLNEIPEVIVKNFYDYYNISIQ</sequence>
<evidence type="ECO:0000259" key="3">
    <source>
        <dbReference type="SMART" id="SM00475"/>
    </source>
</evidence>
<dbReference type="InterPro" id="IPR020046">
    <property type="entry name" value="5-3_exonucl_a-hlix_arch_N"/>
</dbReference>
<dbReference type="SUPFAM" id="SSF47807">
    <property type="entry name" value="5' to 3' exonuclease, C-terminal subdomain"/>
    <property type="match status" value="1"/>
</dbReference>
<dbReference type="InterPro" id="IPR036279">
    <property type="entry name" value="5-3_exonuclease_C_sf"/>
</dbReference>
<evidence type="ECO:0000313" key="4">
    <source>
        <dbReference type="EMBL" id="QHT30610.1"/>
    </source>
</evidence>
<dbReference type="GO" id="GO:0003677">
    <property type="term" value="F:DNA binding"/>
    <property type="evidence" value="ECO:0007669"/>
    <property type="project" value="InterPro"/>
</dbReference>
<protein>
    <recommendedName>
        <fullName evidence="3">5'-3' exonuclease domain-containing protein</fullName>
    </recommendedName>
</protein>
<dbReference type="AlphaFoldDB" id="A0A6C0EQN1"/>
<dbReference type="GO" id="GO:0017108">
    <property type="term" value="F:5'-flap endonuclease activity"/>
    <property type="evidence" value="ECO:0007669"/>
    <property type="project" value="InterPro"/>
</dbReference>
<dbReference type="InterPro" id="IPR029060">
    <property type="entry name" value="PIN-like_dom_sf"/>
</dbReference>
<keyword evidence="2" id="KW-0378">Hydrolase</keyword>
<proteinExistence type="predicted"/>
<reference evidence="4" key="1">
    <citation type="journal article" date="2020" name="Nature">
        <title>Giant virus diversity and host interactions through global metagenomics.</title>
        <authorList>
            <person name="Schulz F."/>
            <person name="Roux S."/>
            <person name="Paez-Espino D."/>
            <person name="Jungbluth S."/>
            <person name="Walsh D.A."/>
            <person name="Denef V.J."/>
            <person name="McMahon K.D."/>
            <person name="Konstantinidis K.T."/>
            <person name="Eloe-Fadrosh E.A."/>
            <person name="Kyrpides N.C."/>
            <person name="Woyke T."/>
        </authorList>
    </citation>
    <scope>NUCLEOTIDE SEQUENCE</scope>
    <source>
        <strain evidence="4">GVMAG-M-3300009151-35</strain>
    </source>
</reference>
<dbReference type="PANTHER" id="PTHR42646:SF2">
    <property type="entry name" value="5'-3' EXONUCLEASE FAMILY PROTEIN"/>
    <property type="match status" value="1"/>
</dbReference>
<evidence type="ECO:0000256" key="1">
    <source>
        <dbReference type="ARBA" id="ARBA00022722"/>
    </source>
</evidence>
<dbReference type="SMART" id="SM00475">
    <property type="entry name" value="53EXOc"/>
    <property type="match status" value="1"/>
</dbReference>
<evidence type="ECO:0000256" key="2">
    <source>
        <dbReference type="ARBA" id="ARBA00022801"/>
    </source>
</evidence>
<keyword evidence="1" id="KW-0540">Nuclease</keyword>